<keyword evidence="3 8" id="KW-0719">Serine esterase</keyword>
<evidence type="ECO:0000256" key="6">
    <source>
        <dbReference type="NCBIfam" id="TIGR02821"/>
    </source>
</evidence>
<dbReference type="GO" id="GO:0046294">
    <property type="term" value="P:formaldehyde catabolic process"/>
    <property type="evidence" value="ECO:0007669"/>
    <property type="project" value="InterPro"/>
</dbReference>
<keyword evidence="10" id="KW-1185">Reference proteome</keyword>
<evidence type="ECO:0000256" key="3">
    <source>
        <dbReference type="ARBA" id="ARBA00022487"/>
    </source>
</evidence>
<reference evidence="9 10" key="1">
    <citation type="journal article" date="2014" name="World J. Microbiol. Biotechnol.">
        <title>Biodiversity and physiological characteristics of Antarctic and Arctic lichens-associated bacteria.</title>
        <authorList>
            <person name="Lee Y.M."/>
            <person name="Kim E.H."/>
            <person name="Lee H.K."/>
            <person name="Hong S.G."/>
        </authorList>
    </citation>
    <scope>NUCLEOTIDE SEQUENCE [LARGE SCALE GENOMIC DNA]</scope>
    <source>
        <strain evidence="9 10">PAMC 26569</strain>
    </source>
</reference>
<dbReference type="NCBIfam" id="TIGR02821">
    <property type="entry name" value="fghA_ester_D"/>
    <property type="match status" value="1"/>
</dbReference>
<dbReference type="Pfam" id="PF00756">
    <property type="entry name" value="Esterase"/>
    <property type="match status" value="1"/>
</dbReference>
<evidence type="ECO:0000313" key="9">
    <source>
        <dbReference type="EMBL" id="QKE91627.1"/>
    </source>
</evidence>
<evidence type="ECO:0000256" key="5">
    <source>
        <dbReference type="ARBA" id="ARBA00047590"/>
    </source>
</evidence>
<dbReference type="Proteomes" id="UP000500767">
    <property type="component" value="Chromosome"/>
</dbReference>
<dbReference type="GO" id="GO:0018738">
    <property type="term" value="F:S-formylglutathione hydrolase activity"/>
    <property type="evidence" value="ECO:0007669"/>
    <property type="project" value="UniProtKB-UniRule"/>
</dbReference>
<comment type="similarity">
    <text evidence="1 8">Belongs to the esterase D family.</text>
</comment>
<feature type="active site" description="Charge relay system" evidence="7">
    <location>
        <position position="149"/>
    </location>
</feature>
<dbReference type="FunFam" id="3.40.50.1820:FF:000002">
    <property type="entry name" value="S-formylglutathione hydrolase"/>
    <property type="match status" value="1"/>
</dbReference>
<dbReference type="GO" id="GO:0005829">
    <property type="term" value="C:cytosol"/>
    <property type="evidence" value="ECO:0007669"/>
    <property type="project" value="TreeGrafter"/>
</dbReference>
<dbReference type="InterPro" id="IPR029058">
    <property type="entry name" value="AB_hydrolase_fold"/>
</dbReference>
<dbReference type="EMBL" id="CP053708">
    <property type="protein sequence ID" value="QKE91627.1"/>
    <property type="molecule type" value="Genomic_DNA"/>
</dbReference>
<comment type="catalytic activity">
    <reaction evidence="5 8">
        <text>S-formylglutathione + H2O = formate + glutathione + H(+)</text>
        <dbReference type="Rhea" id="RHEA:14961"/>
        <dbReference type="ChEBI" id="CHEBI:15377"/>
        <dbReference type="ChEBI" id="CHEBI:15378"/>
        <dbReference type="ChEBI" id="CHEBI:15740"/>
        <dbReference type="ChEBI" id="CHEBI:57688"/>
        <dbReference type="ChEBI" id="CHEBI:57925"/>
        <dbReference type="EC" id="3.1.2.12"/>
    </reaction>
</comment>
<dbReference type="PANTHER" id="PTHR10061:SF0">
    <property type="entry name" value="S-FORMYLGLUTATHIONE HYDROLASE"/>
    <property type="match status" value="1"/>
</dbReference>
<name>A0A6M8HTX8_9PROT</name>
<proteinExistence type="inferred from homology"/>
<dbReference type="EC" id="3.1.2.12" evidence="2 6"/>
<dbReference type="Gene3D" id="3.40.50.1820">
    <property type="entry name" value="alpha/beta hydrolase"/>
    <property type="match status" value="1"/>
</dbReference>
<accession>A0A6M8HTX8</accession>
<organism evidence="9 10">
    <name type="scientific">Lichenicola cladoniae</name>
    <dbReference type="NCBI Taxonomy" id="1484109"/>
    <lineage>
        <taxon>Bacteria</taxon>
        <taxon>Pseudomonadati</taxon>
        <taxon>Pseudomonadota</taxon>
        <taxon>Alphaproteobacteria</taxon>
        <taxon>Acetobacterales</taxon>
        <taxon>Acetobacteraceae</taxon>
        <taxon>Lichenicola</taxon>
    </lineage>
</organism>
<gene>
    <name evidence="9" type="primary">fghA</name>
    <name evidence="9" type="ORF">HN018_17735</name>
</gene>
<dbReference type="AlphaFoldDB" id="A0A6M8HTX8"/>
<dbReference type="InterPro" id="IPR014186">
    <property type="entry name" value="S-formylglutathione_hydrol"/>
</dbReference>
<keyword evidence="4 8" id="KW-0378">Hydrolase</keyword>
<dbReference type="PANTHER" id="PTHR10061">
    <property type="entry name" value="S-FORMYLGLUTATHIONE HYDROLASE"/>
    <property type="match status" value="1"/>
</dbReference>
<evidence type="ECO:0000256" key="2">
    <source>
        <dbReference type="ARBA" id="ARBA00012479"/>
    </source>
</evidence>
<dbReference type="KEGG" id="lck:HN018_17735"/>
<evidence type="ECO:0000256" key="1">
    <source>
        <dbReference type="ARBA" id="ARBA00005622"/>
    </source>
</evidence>
<evidence type="ECO:0000256" key="7">
    <source>
        <dbReference type="PIRSR" id="PIRSR614186-1"/>
    </source>
</evidence>
<protein>
    <recommendedName>
        <fullName evidence="2 6">S-formylglutathione hydrolase</fullName>
        <ecNumber evidence="2 6">3.1.2.12</ecNumber>
    </recommendedName>
</protein>
<sequence>MQTRSAQRCFGGNLGFHSHVSEALGGLDARFGVFVPDGVDAASPAPALYALAGLTCNEETFATKSAVLRLAADHRLVMVFPDTSPRGAGIPGEDADWDFGTGAGFYLDATEAPWSAHYCMGSYVNDELPTLVEANFPVRPDRRGIMGHSMGGYGALALGLSDPTRWHSVSAFAPICHPSDVPWGRKAFSAYLGPDRASWAAHDPTLLLRAGKVHPTTLLVDQGEADQFLDEQLRPDRLEQAAAEAGQSLTLRRHAGYDHSYWFIQSFIADHIEHHSRLL</sequence>
<feature type="active site" description="Charge relay system" evidence="7">
    <location>
        <position position="226"/>
    </location>
</feature>
<dbReference type="SUPFAM" id="SSF53474">
    <property type="entry name" value="alpha/beta-Hydrolases"/>
    <property type="match status" value="1"/>
</dbReference>
<dbReference type="InterPro" id="IPR000801">
    <property type="entry name" value="Esterase-like"/>
</dbReference>
<comment type="function">
    <text evidence="8">Serine hydrolase involved in the detoxification of formaldehyde.</text>
</comment>
<dbReference type="RefSeq" id="WP_171835244.1">
    <property type="nucleotide sequence ID" value="NZ_CP053708.1"/>
</dbReference>
<evidence type="ECO:0000256" key="8">
    <source>
        <dbReference type="RuleBase" id="RU363068"/>
    </source>
</evidence>
<evidence type="ECO:0000256" key="4">
    <source>
        <dbReference type="ARBA" id="ARBA00022801"/>
    </source>
</evidence>
<dbReference type="GO" id="GO:0052689">
    <property type="term" value="F:carboxylic ester hydrolase activity"/>
    <property type="evidence" value="ECO:0007669"/>
    <property type="project" value="UniProtKB-KW"/>
</dbReference>
<evidence type="ECO:0000313" key="10">
    <source>
        <dbReference type="Proteomes" id="UP000500767"/>
    </source>
</evidence>
<feature type="active site" description="Charge relay system" evidence="7">
    <location>
        <position position="259"/>
    </location>
</feature>